<proteinExistence type="predicted"/>
<reference evidence="2" key="1">
    <citation type="submission" date="2017-09" db="EMBL/GenBank/DDBJ databases">
        <title>Depth-based differentiation of microbial function through sediment-hosted aquifers and enrichment of novel symbionts in the deep terrestrial subsurface.</title>
        <authorList>
            <person name="Probst A.J."/>
            <person name="Ladd B."/>
            <person name="Jarett J.K."/>
            <person name="Geller-Mcgrath D.E."/>
            <person name="Sieber C.M.K."/>
            <person name="Emerson J.B."/>
            <person name="Anantharaman K."/>
            <person name="Thomas B.C."/>
            <person name="Malmstrom R."/>
            <person name="Stieglmeier M."/>
            <person name="Klingl A."/>
            <person name="Woyke T."/>
            <person name="Ryan C.M."/>
            <person name="Banfield J.F."/>
        </authorList>
    </citation>
    <scope>NUCLEOTIDE SEQUENCE [LARGE SCALE GENOMIC DNA]</scope>
</reference>
<dbReference type="EMBL" id="PEYV01000044">
    <property type="protein sequence ID" value="PIS21466.1"/>
    <property type="molecule type" value="Genomic_DNA"/>
</dbReference>
<evidence type="ECO:0000313" key="1">
    <source>
        <dbReference type="EMBL" id="PIS21466.1"/>
    </source>
</evidence>
<evidence type="ECO:0008006" key="3">
    <source>
        <dbReference type="Google" id="ProtNLM"/>
    </source>
</evidence>
<dbReference type="Pfam" id="PF04365">
    <property type="entry name" value="BrnT_toxin"/>
    <property type="match status" value="1"/>
</dbReference>
<dbReference type="InterPro" id="IPR007460">
    <property type="entry name" value="BrnT_toxin"/>
</dbReference>
<organism evidence="1 2">
    <name type="scientific">candidate division WWE3 bacterium CG08_land_8_20_14_0_20_41_15</name>
    <dbReference type="NCBI Taxonomy" id="1975086"/>
    <lineage>
        <taxon>Bacteria</taxon>
        <taxon>Katanobacteria</taxon>
    </lineage>
</organism>
<comment type="caution">
    <text evidence="1">The sequence shown here is derived from an EMBL/GenBank/DDBJ whole genome shotgun (WGS) entry which is preliminary data.</text>
</comment>
<dbReference type="AlphaFoldDB" id="A0A2H0X961"/>
<dbReference type="Gene3D" id="3.10.450.530">
    <property type="entry name" value="Ribonuclease toxin, BrnT, of type II toxin-antitoxin system"/>
    <property type="match status" value="1"/>
</dbReference>
<protein>
    <recommendedName>
        <fullName evidence="3">BrnT family toxin</fullName>
    </recommendedName>
</protein>
<evidence type="ECO:0000313" key="2">
    <source>
        <dbReference type="Proteomes" id="UP000231098"/>
    </source>
</evidence>
<sequence>MSALKPLEFEWDEGSQDKNWVKHVVTPEECEEVFSNKPLHFLRDIVHSREEARYTALGKTLMNRKLVVTFTIRAGRIRVISARAMSKKERRLYEEKSKIKDTSTI</sequence>
<gene>
    <name evidence="1" type="ORF">COT51_02605</name>
</gene>
<dbReference type="InterPro" id="IPR038573">
    <property type="entry name" value="BrnT_sf"/>
</dbReference>
<dbReference type="Proteomes" id="UP000231098">
    <property type="component" value="Unassembled WGS sequence"/>
</dbReference>
<accession>A0A2H0X961</accession>
<name>A0A2H0X961_UNCKA</name>